<reference evidence="8" key="1">
    <citation type="journal article" date="2014" name="Microb. Cell Fact.">
        <title>Exploiting Issatchenkia orientalis SD108 for succinic acid production.</title>
        <authorList>
            <person name="Xiao H."/>
            <person name="Shao Z."/>
            <person name="Jiang Y."/>
            <person name="Dole S."/>
            <person name="Zhao H."/>
        </authorList>
    </citation>
    <scope>NUCLEOTIDE SEQUENCE [LARGE SCALE GENOMIC DNA]</scope>
    <source>
        <strain evidence="8">SD108</strain>
    </source>
</reference>
<dbReference type="VEuPathDB" id="FungiDB:C5L36_0B06130"/>
<keyword evidence="4" id="KW-0067">ATP-binding</keyword>
<dbReference type="PANTHER" id="PTHR24223:SF456">
    <property type="entry name" value="MULTIDRUG RESISTANCE-ASSOCIATED PROTEIN LETHAL(2)03659"/>
    <property type="match status" value="1"/>
</dbReference>
<dbReference type="InterPro" id="IPR050173">
    <property type="entry name" value="ABC_transporter_C-like"/>
</dbReference>
<dbReference type="SUPFAM" id="SSF52540">
    <property type="entry name" value="P-loop containing nucleoside triphosphate hydrolases"/>
    <property type="match status" value="1"/>
</dbReference>
<keyword evidence="3" id="KW-0547">Nucleotide-binding</keyword>
<dbReference type="FunFam" id="3.40.50.300:FF:003492">
    <property type="entry name" value="AGAP012735-PA"/>
    <property type="match status" value="1"/>
</dbReference>
<dbReference type="InterPro" id="IPR003439">
    <property type="entry name" value="ABC_transporter-like_ATP-bd"/>
</dbReference>
<dbReference type="GO" id="GO:0016020">
    <property type="term" value="C:membrane"/>
    <property type="evidence" value="ECO:0007669"/>
    <property type="project" value="UniProtKB-SubCell"/>
</dbReference>
<evidence type="ECO:0000313" key="7">
    <source>
        <dbReference type="EMBL" id="KGK36063.1"/>
    </source>
</evidence>
<dbReference type="GO" id="GO:0042626">
    <property type="term" value="F:ATPase-coupled transmembrane transporter activity"/>
    <property type="evidence" value="ECO:0007669"/>
    <property type="project" value="TreeGrafter"/>
</dbReference>
<evidence type="ECO:0000256" key="3">
    <source>
        <dbReference type="ARBA" id="ARBA00022741"/>
    </source>
</evidence>
<dbReference type="GO" id="GO:0005524">
    <property type="term" value="F:ATP binding"/>
    <property type="evidence" value="ECO:0007669"/>
    <property type="project" value="UniProtKB-KW"/>
</dbReference>
<comment type="similarity">
    <text evidence="2">Belongs to the ABC transporter superfamily. ABCC family. Conjugate transporter (TC 3.A.1.208) subfamily.</text>
</comment>
<reference evidence="6" key="2">
    <citation type="submission" date="2014-08" db="EMBL/GenBank/DDBJ databases">
        <title>Exploiting Issatchenkia orientalis SD108 for Succinic Acid Production.</title>
        <authorList>
            <person name="Xiao H."/>
            <person name="Shao Z."/>
            <person name="Jiang Y."/>
            <person name="Dole S."/>
            <person name="Zhao H."/>
        </authorList>
    </citation>
    <scope>NUCLEOTIDE SEQUENCE [LARGE SCALE GENOMIC DNA]</scope>
    <source>
        <strain evidence="6">SD108</strain>
    </source>
</reference>
<dbReference type="eggNOG" id="KOG0054">
    <property type="taxonomic scope" value="Eukaryota"/>
</dbReference>
<dbReference type="AlphaFoldDB" id="A0A099NVQ6"/>
<dbReference type="HOGENOM" id="CLU_000604_61_8_1"/>
<comment type="caution">
    <text evidence="6">The sequence shown here is derived from an EMBL/GenBank/DDBJ whole genome shotgun (WGS) entry which is preliminary data.</text>
</comment>
<dbReference type="Proteomes" id="UP000029867">
    <property type="component" value="Unassembled WGS sequence"/>
</dbReference>
<sequence>MVEDDGINFSLGERQLIALARALVRKSKILILDEATSSVDYATDSKIQRTIASEFRDCTILCIAHRLNTILGYDKIVVMDNGEIVEFENPKLLFMRENSVFRSMCEQANITINDFE</sequence>
<evidence type="ECO:0000256" key="1">
    <source>
        <dbReference type="ARBA" id="ARBA00004141"/>
    </source>
</evidence>
<evidence type="ECO:0000256" key="2">
    <source>
        <dbReference type="ARBA" id="ARBA00009726"/>
    </source>
</evidence>
<evidence type="ECO:0000313" key="6">
    <source>
        <dbReference type="EMBL" id="KGK36049.1"/>
    </source>
</evidence>
<proteinExistence type="inferred from homology"/>
<feature type="domain" description="ABC transporter" evidence="5">
    <location>
        <begin position="4"/>
        <end position="37"/>
    </location>
</feature>
<evidence type="ECO:0000313" key="8">
    <source>
        <dbReference type="Proteomes" id="UP000029867"/>
    </source>
</evidence>
<dbReference type="Gene3D" id="3.40.50.300">
    <property type="entry name" value="P-loop containing nucleotide triphosphate hydrolases"/>
    <property type="match status" value="1"/>
</dbReference>
<name>A0A099NVQ6_PICKU</name>
<gene>
    <name evidence="7" type="ORF">JL09_g4785</name>
    <name evidence="6" type="ORF">JL09_g4799</name>
</gene>
<evidence type="ECO:0000256" key="4">
    <source>
        <dbReference type="ARBA" id="ARBA00022840"/>
    </source>
</evidence>
<dbReference type="EMBL" id="JQFK01000174">
    <property type="protein sequence ID" value="KGK36049.1"/>
    <property type="molecule type" value="Genomic_DNA"/>
</dbReference>
<dbReference type="GO" id="GO:0016887">
    <property type="term" value="F:ATP hydrolysis activity"/>
    <property type="evidence" value="ECO:0007669"/>
    <property type="project" value="InterPro"/>
</dbReference>
<dbReference type="EMBL" id="JQFK01000168">
    <property type="protein sequence ID" value="KGK36063.1"/>
    <property type="molecule type" value="Genomic_DNA"/>
</dbReference>
<organism evidence="6 8">
    <name type="scientific">Pichia kudriavzevii</name>
    <name type="common">Yeast</name>
    <name type="synonym">Issatchenkia orientalis</name>
    <dbReference type="NCBI Taxonomy" id="4909"/>
    <lineage>
        <taxon>Eukaryota</taxon>
        <taxon>Fungi</taxon>
        <taxon>Dikarya</taxon>
        <taxon>Ascomycota</taxon>
        <taxon>Saccharomycotina</taxon>
        <taxon>Pichiomycetes</taxon>
        <taxon>Pichiales</taxon>
        <taxon>Pichiaceae</taxon>
        <taxon>Pichia</taxon>
    </lineage>
</organism>
<evidence type="ECO:0000259" key="5">
    <source>
        <dbReference type="Pfam" id="PF00005"/>
    </source>
</evidence>
<accession>A0A099NVQ6</accession>
<protein>
    <recommendedName>
        <fullName evidence="5">ABC transporter domain-containing protein</fullName>
    </recommendedName>
</protein>
<dbReference type="InterPro" id="IPR027417">
    <property type="entry name" value="P-loop_NTPase"/>
</dbReference>
<dbReference type="PANTHER" id="PTHR24223">
    <property type="entry name" value="ATP-BINDING CASSETTE SUB-FAMILY C"/>
    <property type="match status" value="1"/>
</dbReference>
<dbReference type="Pfam" id="PF00005">
    <property type="entry name" value="ABC_tran"/>
    <property type="match status" value="1"/>
</dbReference>
<comment type="subcellular location">
    <subcellularLocation>
        <location evidence="1">Membrane</location>
        <topology evidence="1">Multi-pass membrane protein</topology>
    </subcellularLocation>
</comment>